<keyword evidence="2" id="KW-1015">Disulfide bond</keyword>
<protein>
    <submittedName>
        <fullName evidence="6">ZP domain-containing protein</fullName>
    </submittedName>
</protein>
<evidence type="ECO:0000256" key="2">
    <source>
        <dbReference type="ARBA" id="ARBA00023157"/>
    </source>
</evidence>
<organism evidence="5 6">
    <name type="scientific">Plectus sambesii</name>
    <dbReference type="NCBI Taxonomy" id="2011161"/>
    <lineage>
        <taxon>Eukaryota</taxon>
        <taxon>Metazoa</taxon>
        <taxon>Ecdysozoa</taxon>
        <taxon>Nematoda</taxon>
        <taxon>Chromadorea</taxon>
        <taxon>Plectida</taxon>
        <taxon>Plectina</taxon>
        <taxon>Plectoidea</taxon>
        <taxon>Plectidae</taxon>
        <taxon>Plectus</taxon>
    </lineage>
</organism>
<evidence type="ECO:0000313" key="5">
    <source>
        <dbReference type="Proteomes" id="UP000887566"/>
    </source>
</evidence>
<keyword evidence="5" id="KW-1185">Reference proteome</keyword>
<dbReference type="PANTHER" id="PTHR14002">
    <property type="entry name" value="ENDOGLIN/TGF-BETA RECEPTOR TYPE III"/>
    <property type="match status" value="1"/>
</dbReference>
<dbReference type="AlphaFoldDB" id="A0A914XCB2"/>
<evidence type="ECO:0000256" key="3">
    <source>
        <dbReference type="SAM" id="Phobius"/>
    </source>
</evidence>
<name>A0A914XCB2_9BILA</name>
<feature type="domain" description="ZP-C" evidence="4">
    <location>
        <begin position="126"/>
        <end position="256"/>
    </location>
</feature>
<dbReference type="WBParaSite" id="PSAMB.scaffold753size71358.g8588.t1">
    <property type="protein sequence ID" value="PSAMB.scaffold753size71358.g8588.t1"/>
    <property type="gene ID" value="PSAMB.scaffold753size71358.g8588"/>
</dbReference>
<dbReference type="InterPro" id="IPR055355">
    <property type="entry name" value="ZP-C"/>
</dbReference>
<keyword evidence="1" id="KW-0732">Signal</keyword>
<dbReference type="Proteomes" id="UP000887566">
    <property type="component" value="Unplaced"/>
</dbReference>
<evidence type="ECO:0000259" key="4">
    <source>
        <dbReference type="Pfam" id="PF00100"/>
    </source>
</evidence>
<feature type="transmembrane region" description="Helical" evidence="3">
    <location>
        <begin position="353"/>
        <end position="376"/>
    </location>
</feature>
<evidence type="ECO:0000313" key="6">
    <source>
        <dbReference type="WBParaSite" id="PSAMB.scaffold753size71358.g8588.t1"/>
    </source>
</evidence>
<dbReference type="Gene3D" id="2.60.40.4100">
    <property type="entry name" value="Zona pellucida, ZP-C domain"/>
    <property type="match status" value="1"/>
</dbReference>
<keyword evidence="3" id="KW-1133">Transmembrane helix</keyword>
<dbReference type="InterPro" id="IPR042235">
    <property type="entry name" value="ZP-C_dom"/>
</dbReference>
<keyword evidence="3" id="KW-0812">Transmembrane</keyword>
<keyword evidence="3" id="KW-0472">Membrane</keyword>
<dbReference type="PANTHER" id="PTHR14002:SF45">
    <property type="entry name" value="ZP DOMAIN-CONTAINING PROTEIN"/>
    <property type="match status" value="1"/>
</dbReference>
<reference evidence="6" key="1">
    <citation type="submission" date="2022-11" db="UniProtKB">
        <authorList>
            <consortium name="WormBaseParasite"/>
        </authorList>
    </citation>
    <scope>IDENTIFICATION</scope>
</reference>
<dbReference type="Pfam" id="PF00100">
    <property type="entry name" value="Zona_pellucida"/>
    <property type="match status" value="1"/>
</dbReference>
<sequence>MFADALEDFLNVYCTEEMITVSLQLTDDRMTDAMAEIINKGRLSFAGNDDSLASFDDCYSRIDSTTETLRLSSAYLGACAITADHTGATTTVYRAQVDFIGYHNATLNVECRIPKDLGTLTEAPVVELKLYHNRGWSESSALVNELTIGHTINGEVTARLPWNIASDVFTYPVQCWTTDVRNNSSSDKSFFLKEGCPNLDASNRGMATLIHDLTQPGRTRFSFPFKWDLVPKRLREMSSGPLFSPIFIHCDVIMCSGPKTVGFVGIPNCPKSTFCNGDSIFTHKLPDHLKLFSSFHALQGPVTARERQSAPTADCKVQCAKEKQSSSAAQFLTQTKATVPEIIPHYHMGVETWAASLVAVASFVFGMATVAIIWLIHVNTVPKNKLNSLERTDSASFRNEIRSTHPSNEACDSVAMLSAL</sequence>
<evidence type="ECO:0000256" key="1">
    <source>
        <dbReference type="ARBA" id="ARBA00022729"/>
    </source>
</evidence>
<proteinExistence type="predicted"/>
<accession>A0A914XCB2</accession>